<accession>A0AAW4GDC8</accession>
<dbReference type="EMBL" id="JAFFTA010000001">
    <property type="protein sequence ID" value="MBM9912240.1"/>
    <property type="molecule type" value="Genomic_DNA"/>
</dbReference>
<evidence type="ECO:0000313" key="3">
    <source>
        <dbReference type="Proteomes" id="UP000749453"/>
    </source>
</evidence>
<evidence type="ECO:0000313" key="4">
    <source>
        <dbReference type="Proteomes" id="UP000784064"/>
    </source>
</evidence>
<proteinExistence type="predicted"/>
<protein>
    <submittedName>
        <fullName evidence="1">Uncharacterized protein</fullName>
    </submittedName>
</protein>
<reference evidence="1" key="2">
    <citation type="submission" date="2021-01" db="EMBL/GenBank/DDBJ databases">
        <authorList>
            <person name="Yu Y."/>
        </authorList>
    </citation>
    <scope>NUCLEOTIDE SEQUENCE</scope>
    <source>
        <strain evidence="1">As-5</strain>
        <strain evidence="2">As-6</strain>
    </source>
</reference>
<sequence>MLLFYYCEGDPVVYRAEYAGAKVDLSIGSQEAIADAVVVLEDGSSQCRVVDDGSPKTLGNIAVLQEVCARPITSIAVSDLLSASLRIRNWRAAIAAFHRCQGMDLGPLAEEVESYVRLRRITTLGNLVNDLDAHDPSLVLGAAVLALRSRAVLSNLDTAPWCTHTRLMRLNHGRRV</sequence>
<evidence type="ECO:0000313" key="2">
    <source>
        <dbReference type="EMBL" id="MBM9937836.1"/>
    </source>
</evidence>
<evidence type="ECO:0000313" key="1">
    <source>
        <dbReference type="EMBL" id="MBM9912240.1"/>
    </source>
</evidence>
<comment type="caution">
    <text evidence="1">The sequence shown here is derived from an EMBL/GenBank/DDBJ whole genome shotgun (WGS) entry which is preliminary data.</text>
</comment>
<reference evidence="3" key="1">
    <citation type="submission" date="2021-01" db="EMBL/GenBank/DDBJ databases">
        <title>Stenotrophomonas maltophilia.</title>
        <authorList>
            <person name="Yu Y."/>
        </authorList>
    </citation>
    <scope>NUCLEOTIDE SEQUENCE [LARGE SCALE GENOMIC DNA]</scope>
    <source>
        <strain evidence="3">As-6</strain>
    </source>
</reference>
<keyword evidence="3" id="KW-1185">Reference proteome</keyword>
<dbReference type="AlphaFoldDB" id="A0AAW4GDC8"/>
<name>A0AAW4GDC8_9GAMM</name>
<dbReference type="RefSeq" id="WP_205404093.1">
    <property type="nucleotide sequence ID" value="NZ_JAFFTA010000001.1"/>
</dbReference>
<organism evidence="1 4">
    <name type="scientific">Stenotrophomonas lactitubi</name>
    <dbReference type="NCBI Taxonomy" id="2045214"/>
    <lineage>
        <taxon>Bacteria</taxon>
        <taxon>Pseudomonadati</taxon>
        <taxon>Pseudomonadota</taxon>
        <taxon>Gammaproteobacteria</taxon>
        <taxon>Lysobacterales</taxon>
        <taxon>Lysobacteraceae</taxon>
        <taxon>Stenotrophomonas</taxon>
    </lineage>
</organism>
<gene>
    <name evidence="1" type="ORF">JJW18_01975</name>
    <name evidence="2" type="ORF">JJW19_06740</name>
</gene>
<dbReference type="Proteomes" id="UP000749453">
    <property type="component" value="Unassembled WGS sequence"/>
</dbReference>
<dbReference type="EMBL" id="JAFFTB010000009">
    <property type="protein sequence ID" value="MBM9937836.1"/>
    <property type="molecule type" value="Genomic_DNA"/>
</dbReference>
<dbReference type="Proteomes" id="UP000784064">
    <property type="component" value="Unassembled WGS sequence"/>
</dbReference>